<dbReference type="CDD" id="cd03408">
    <property type="entry name" value="SPFH_like_u1"/>
    <property type="match status" value="1"/>
</dbReference>
<accession>A0A9D1TRK6</accession>
<gene>
    <name evidence="4" type="ORF">H9892_05970</name>
</gene>
<comment type="caution">
    <text evidence="4">The sequence shown here is derived from an EMBL/GenBank/DDBJ whole genome shotgun (WGS) entry which is preliminary data.</text>
</comment>
<dbReference type="SUPFAM" id="SSF117892">
    <property type="entry name" value="Band 7/SPFH domain"/>
    <property type="match status" value="1"/>
</dbReference>
<feature type="domain" description="Zinc-ribbon" evidence="2">
    <location>
        <begin position="353"/>
        <end position="374"/>
    </location>
</feature>
<dbReference type="InterPro" id="IPR025874">
    <property type="entry name" value="DZR"/>
</dbReference>
<sequence length="375" mass="40039">MGILKLIEWTDDTRNTIVHKIDLSKTDDTINKGSKLTVREGQAAVFCNKGKMADVFLPGFYTLSTDNVPLLTKLMSWKYGFERPFKSDIYFVNTRQFTDQKWGTMNPIIVRDADYGAVRIRAFGTYAFRISDPYVFLTEISGTISSFRTQDITEWLKSIVVTRISDVIGECKIPVLDMASNLVEMGEMVKTQLAPTFEKMGMELSGFNFVNFSLPEALEKALDESTSLGILGKNMNVYMQKAQADALINASKNPGAGSVMGAGMGAGMGLGMGAAMGSMFGNMANMGAQQNAGASQGGGTCPKCGANVRAGAKFCPECGSKLGTETCPKCGAQVKAGAKFCPECGSKLGAAACPKCGAQIKAGAKFCPECGEKLG</sequence>
<dbReference type="PANTHER" id="PTHR37826:SF2">
    <property type="entry name" value="ZINC-RIBBON DOMAIN-CONTAINING PROTEIN"/>
    <property type="match status" value="1"/>
</dbReference>
<feature type="domain" description="SPFH" evidence="3">
    <location>
        <begin position="25"/>
        <end position="229"/>
    </location>
</feature>
<protein>
    <submittedName>
        <fullName evidence="4">SPFH domain-containing protein</fullName>
    </submittedName>
</protein>
<dbReference type="Pfam" id="PF12773">
    <property type="entry name" value="DZR"/>
    <property type="match status" value="1"/>
</dbReference>
<dbReference type="PANTHER" id="PTHR37826">
    <property type="entry name" value="FLOTILLIN BAND_7_5 DOMAIN PROTEIN"/>
    <property type="match status" value="1"/>
</dbReference>
<evidence type="ECO:0000259" key="1">
    <source>
        <dbReference type="Pfam" id="PF12773"/>
    </source>
</evidence>
<proteinExistence type="predicted"/>
<dbReference type="Pfam" id="PF13421">
    <property type="entry name" value="Band_7_1"/>
    <property type="match status" value="1"/>
</dbReference>
<feature type="domain" description="DZANK-type" evidence="1">
    <location>
        <begin position="301"/>
        <end position="345"/>
    </location>
</feature>
<organism evidence="4 5">
    <name type="scientific">Candidatus Protoclostridium stercorigallinarum</name>
    <dbReference type="NCBI Taxonomy" id="2838741"/>
    <lineage>
        <taxon>Bacteria</taxon>
        <taxon>Bacillati</taxon>
        <taxon>Bacillota</taxon>
        <taxon>Clostridia</taxon>
        <taxon>Candidatus Protoclostridium</taxon>
    </lineage>
</organism>
<dbReference type="Proteomes" id="UP000823990">
    <property type="component" value="Unassembled WGS sequence"/>
</dbReference>
<dbReference type="InterPro" id="IPR036013">
    <property type="entry name" value="Band_7/SPFH_dom_sf"/>
</dbReference>
<dbReference type="Pfam" id="PF13240">
    <property type="entry name" value="Zn_Ribbon_1"/>
    <property type="match status" value="1"/>
</dbReference>
<evidence type="ECO:0000313" key="5">
    <source>
        <dbReference type="Proteomes" id="UP000823990"/>
    </source>
</evidence>
<dbReference type="EMBL" id="DXHS01000095">
    <property type="protein sequence ID" value="HIW02868.1"/>
    <property type="molecule type" value="Genomic_DNA"/>
</dbReference>
<name>A0A9D1TRK6_9FIRM</name>
<dbReference type="AlphaFoldDB" id="A0A9D1TRK6"/>
<dbReference type="InterPro" id="IPR026870">
    <property type="entry name" value="Zinc_ribbon_dom"/>
</dbReference>
<evidence type="ECO:0000259" key="3">
    <source>
        <dbReference type="Pfam" id="PF13421"/>
    </source>
</evidence>
<evidence type="ECO:0000313" key="4">
    <source>
        <dbReference type="EMBL" id="HIW02868.1"/>
    </source>
</evidence>
<dbReference type="InterPro" id="IPR033880">
    <property type="entry name" value="SPFH_YdjI"/>
</dbReference>
<reference evidence="4" key="1">
    <citation type="journal article" date="2021" name="PeerJ">
        <title>Extensive microbial diversity within the chicken gut microbiome revealed by metagenomics and culture.</title>
        <authorList>
            <person name="Gilroy R."/>
            <person name="Ravi A."/>
            <person name="Getino M."/>
            <person name="Pursley I."/>
            <person name="Horton D.L."/>
            <person name="Alikhan N.F."/>
            <person name="Baker D."/>
            <person name="Gharbi K."/>
            <person name="Hall N."/>
            <person name="Watson M."/>
            <person name="Adriaenssens E.M."/>
            <person name="Foster-Nyarko E."/>
            <person name="Jarju S."/>
            <person name="Secka A."/>
            <person name="Antonio M."/>
            <person name="Oren A."/>
            <person name="Chaudhuri R.R."/>
            <person name="La Ragione R."/>
            <person name="Hildebrand F."/>
            <person name="Pallen M.J."/>
        </authorList>
    </citation>
    <scope>NUCLEOTIDE SEQUENCE</scope>
    <source>
        <strain evidence="4">12435</strain>
    </source>
</reference>
<reference evidence="4" key="2">
    <citation type="submission" date="2021-04" db="EMBL/GenBank/DDBJ databases">
        <authorList>
            <person name="Gilroy R."/>
        </authorList>
    </citation>
    <scope>NUCLEOTIDE SEQUENCE</scope>
    <source>
        <strain evidence="4">12435</strain>
    </source>
</reference>
<dbReference type="Gene3D" id="3.30.479.30">
    <property type="entry name" value="Band 7 domain"/>
    <property type="match status" value="1"/>
</dbReference>
<evidence type="ECO:0000259" key="2">
    <source>
        <dbReference type="Pfam" id="PF13240"/>
    </source>
</evidence>